<proteinExistence type="predicted"/>
<name>A0ABV8R928_9FLAO</name>
<keyword evidence="1" id="KW-0472">Membrane</keyword>
<feature type="transmembrane region" description="Helical" evidence="1">
    <location>
        <begin position="120"/>
        <end position="138"/>
    </location>
</feature>
<dbReference type="RefSeq" id="WP_377409002.1">
    <property type="nucleotide sequence ID" value="NZ_JBHSCY010000001.1"/>
</dbReference>
<feature type="transmembrane region" description="Helical" evidence="1">
    <location>
        <begin position="21"/>
        <end position="41"/>
    </location>
</feature>
<keyword evidence="1" id="KW-1133">Transmembrane helix</keyword>
<organism evidence="2 3">
    <name type="scientific">Polaribacter marinivivus</name>
    <dbReference type="NCBI Taxonomy" id="1524260"/>
    <lineage>
        <taxon>Bacteria</taxon>
        <taxon>Pseudomonadati</taxon>
        <taxon>Bacteroidota</taxon>
        <taxon>Flavobacteriia</taxon>
        <taxon>Flavobacteriales</taxon>
        <taxon>Flavobacteriaceae</taxon>
    </lineage>
</organism>
<evidence type="ECO:0008006" key="4">
    <source>
        <dbReference type="Google" id="ProtNLM"/>
    </source>
</evidence>
<protein>
    <recommendedName>
        <fullName evidence="4">Tripartite tricarboxylate transporter TctB family protein</fullName>
    </recommendedName>
</protein>
<keyword evidence="1" id="KW-0812">Transmembrane</keyword>
<feature type="transmembrane region" description="Helical" evidence="1">
    <location>
        <begin position="145"/>
        <end position="167"/>
    </location>
</feature>
<keyword evidence="3" id="KW-1185">Reference proteome</keyword>
<evidence type="ECO:0000313" key="3">
    <source>
        <dbReference type="Proteomes" id="UP001595826"/>
    </source>
</evidence>
<dbReference type="Proteomes" id="UP001595826">
    <property type="component" value="Unassembled WGS sequence"/>
</dbReference>
<feature type="transmembrane region" description="Helical" evidence="1">
    <location>
        <begin position="96"/>
        <end position="114"/>
    </location>
</feature>
<evidence type="ECO:0000256" key="1">
    <source>
        <dbReference type="SAM" id="Phobius"/>
    </source>
</evidence>
<accession>A0ABV8R928</accession>
<feature type="transmembrane region" description="Helical" evidence="1">
    <location>
        <begin position="53"/>
        <end position="75"/>
    </location>
</feature>
<reference evidence="3" key="1">
    <citation type="journal article" date="2019" name="Int. J. Syst. Evol. Microbiol.">
        <title>The Global Catalogue of Microorganisms (GCM) 10K type strain sequencing project: providing services to taxonomists for standard genome sequencing and annotation.</title>
        <authorList>
            <consortium name="The Broad Institute Genomics Platform"/>
            <consortium name="The Broad Institute Genome Sequencing Center for Infectious Disease"/>
            <person name="Wu L."/>
            <person name="Ma J."/>
        </authorList>
    </citation>
    <scope>NUCLEOTIDE SEQUENCE [LARGE SCALE GENOMIC DNA]</scope>
    <source>
        <strain evidence="3">CECT 8655</strain>
    </source>
</reference>
<dbReference type="EMBL" id="JBHSCY010000001">
    <property type="protein sequence ID" value="MFC4268493.1"/>
    <property type="molecule type" value="Genomic_DNA"/>
</dbReference>
<gene>
    <name evidence="2" type="ORF">ACFOWD_06215</name>
</gene>
<comment type="caution">
    <text evidence="2">The sequence shown here is derived from an EMBL/GenBank/DDBJ whole genome shotgun (WGS) entry which is preliminary data.</text>
</comment>
<evidence type="ECO:0000313" key="2">
    <source>
        <dbReference type="EMBL" id="MFC4268493.1"/>
    </source>
</evidence>
<sequence>MSKHDNFEVNFSLKGFASIQIGIYVLIAAYLIKNILTGFLIDDNPAGMLSVEIIEIAVISILILTFLFSSMALYFKARRASRRFQHKIFNSKTKKALLVYVIFLISTFTILISLKNLGYVDFITPSFLILYGIFLFFLKHKSRKNILIISLVSVLLAALCIVIPSYWYSSLFILGITHITYGVVVKH</sequence>